<evidence type="ECO:0000256" key="1">
    <source>
        <dbReference type="ARBA" id="ARBA00022679"/>
    </source>
</evidence>
<feature type="binding site" evidence="6">
    <location>
        <position position="192"/>
    </location>
    <ligand>
        <name>NAD(+)</name>
        <dbReference type="ChEBI" id="CHEBI:57540"/>
    </ligand>
</feature>
<comment type="catalytic activity">
    <reaction evidence="5 6">
        <text>NAD(+) + ATP = ADP + NADP(+) + H(+)</text>
        <dbReference type="Rhea" id="RHEA:18629"/>
        <dbReference type="ChEBI" id="CHEBI:15378"/>
        <dbReference type="ChEBI" id="CHEBI:30616"/>
        <dbReference type="ChEBI" id="CHEBI:57540"/>
        <dbReference type="ChEBI" id="CHEBI:58349"/>
        <dbReference type="ChEBI" id="CHEBI:456216"/>
        <dbReference type="EC" id="2.7.1.23"/>
    </reaction>
</comment>
<evidence type="ECO:0000256" key="5">
    <source>
        <dbReference type="ARBA" id="ARBA00047925"/>
    </source>
</evidence>
<dbReference type="InterPro" id="IPR016064">
    <property type="entry name" value="NAD/diacylglycerol_kinase_sf"/>
</dbReference>
<gene>
    <name evidence="11" type="primary">ppnK</name>
    <name evidence="6" type="synonym">nadK</name>
    <name evidence="7" type="ORF">FYZ43_09320</name>
    <name evidence="9" type="ORF">HHJ74_10175</name>
    <name evidence="10" type="ORF">HHJ77_05500</name>
    <name evidence="8" type="ORF">HHJ78_11225</name>
    <name evidence="11" type="ORF">NCTC11819_02195</name>
</gene>
<keyword evidence="3 6" id="KW-0521">NADP</keyword>
<comment type="function">
    <text evidence="6">Involved in the regulation of the intracellular balance of NAD and NADP, and is a key enzyme in the biosynthesis of NADP. Catalyzes specifically the phosphorylation on 2'-hydroxyl of the adenosine moiety of NAD to yield NADP.</text>
</comment>
<evidence type="ECO:0000256" key="3">
    <source>
        <dbReference type="ARBA" id="ARBA00022857"/>
    </source>
</evidence>
<dbReference type="Proteomes" id="UP000575397">
    <property type="component" value="Unassembled WGS sequence"/>
</dbReference>
<evidence type="ECO:0000313" key="13">
    <source>
        <dbReference type="Proteomes" id="UP000575397"/>
    </source>
</evidence>
<dbReference type="Proteomes" id="UP000582487">
    <property type="component" value="Unassembled WGS sequence"/>
</dbReference>
<dbReference type="Proteomes" id="UP000578252">
    <property type="component" value="Unassembled WGS sequence"/>
</dbReference>
<sequence>MNKRTIMVFNHRKRQEALEAARTVCEILEKAGIATVGRGSDTQVELIIVLGGDGTILEAAYIAQSQQVPLVGVNLGHVGFLAEAEEENLEDLCRRVINGDYQVERRMCIDAEIRTPDGKINTEWAANDIAVLSTDSGHPALLAFGVDGGAVSEYGADGLIVSTPTGSTAYNFSVGGPVVWPDVQALVLSPLAAHGLFTRSLVLGPTAVLEIQVLPNQVQDCEVWADGNRVLQAPPGTSIRVTKSASDMQLARLVSQPFSARLVKKFDLPVEGWRRRK</sequence>
<keyword evidence="4 6" id="KW-0520">NAD</keyword>
<dbReference type="GO" id="GO:0051287">
    <property type="term" value="F:NAD binding"/>
    <property type="evidence" value="ECO:0007669"/>
    <property type="project" value="UniProtKB-ARBA"/>
</dbReference>
<comment type="subcellular location">
    <subcellularLocation>
        <location evidence="6">Cytoplasm</location>
    </subcellularLocation>
</comment>
<dbReference type="EC" id="2.7.1.23" evidence="6"/>
<dbReference type="InterPro" id="IPR017438">
    <property type="entry name" value="ATP-NAD_kinase_N"/>
</dbReference>
<comment type="caution">
    <text evidence="8">The sequence shown here is derived from an EMBL/GenBank/DDBJ whole genome shotgun (WGS) entry which is preliminary data.</text>
</comment>
<dbReference type="PANTHER" id="PTHR20275:SF0">
    <property type="entry name" value="NAD KINASE"/>
    <property type="match status" value="1"/>
</dbReference>
<feature type="active site" description="Proton acceptor" evidence="6">
    <location>
        <position position="53"/>
    </location>
</feature>
<dbReference type="EMBL" id="UGGQ01000006">
    <property type="protein sequence ID" value="STO17601.1"/>
    <property type="molecule type" value="Genomic_DNA"/>
</dbReference>
<dbReference type="Pfam" id="PF01513">
    <property type="entry name" value="NAD_kinase"/>
    <property type="match status" value="1"/>
</dbReference>
<keyword evidence="6" id="KW-0963">Cytoplasm</keyword>
<dbReference type="EMBL" id="JABCUR010000015">
    <property type="protein sequence ID" value="NMW66054.1"/>
    <property type="molecule type" value="Genomic_DNA"/>
</dbReference>
<keyword evidence="6" id="KW-0067">ATP-binding</keyword>
<dbReference type="GO" id="GO:0046872">
    <property type="term" value="F:metal ion binding"/>
    <property type="evidence" value="ECO:0007669"/>
    <property type="project" value="UniProtKB-UniRule"/>
</dbReference>
<dbReference type="OrthoDB" id="9774737at2"/>
<dbReference type="Gene3D" id="3.40.50.10330">
    <property type="entry name" value="Probable inorganic polyphosphate/atp-NAD kinase, domain 1"/>
    <property type="match status" value="1"/>
</dbReference>
<evidence type="ECO:0000313" key="9">
    <source>
        <dbReference type="EMBL" id="NMW94034.1"/>
    </source>
</evidence>
<feature type="binding site" evidence="6">
    <location>
        <begin position="168"/>
        <end position="173"/>
    </location>
    <ligand>
        <name>NAD(+)</name>
        <dbReference type="ChEBI" id="CHEBI:57540"/>
    </ligand>
</feature>
<dbReference type="RefSeq" id="WP_004012590.1">
    <property type="nucleotide sequence ID" value="NZ_CAMPNB010000003.1"/>
</dbReference>
<dbReference type="EMBL" id="JABCUS010000010">
    <property type="protein sequence ID" value="NMX03388.1"/>
    <property type="molecule type" value="Genomic_DNA"/>
</dbReference>
<reference evidence="11 12" key="1">
    <citation type="submission" date="2018-06" db="EMBL/GenBank/DDBJ databases">
        <authorList>
            <consortium name="Pathogen Informatics"/>
            <person name="Doyle S."/>
        </authorList>
    </citation>
    <scope>NUCLEOTIDE SEQUENCE [LARGE SCALE GENOMIC DNA]</scope>
    <source>
        <strain evidence="11 12">NCTC11819</strain>
    </source>
</reference>
<dbReference type="AlphaFoldDB" id="A0A2J9KQH9"/>
<feature type="binding site" evidence="6">
    <location>
        <begin position="127"/>
        <end position="128"/>
    </location>
    <ligand>
        <name>NAD(+)</name>
        <dbReference type="ChEBI" id="CHEBI:57540"/>
    </ligand>
</feature>
<evidence type="ECO:0000313" key="15">
    <source>
        <dbReference type="Proteomes" id="UP000582487"/>
    </source>
</evidence>
<evidence type="ECO:0000256" key="4">
    <source>
        <dbReference type="ARBA" id="ARBA00023027"/>
    </source>
</evidence>
<comment type="similarity">
    <text evidence="6">Belongs to the NAD kinase family.</text>
</comment>
<dbReference type="InterPro" id="IPR002504">
    <property type="entry name" value="NADK"/>
</dbReference>
<dbReference type="Pfam" id="PF20143">
    <property type="entry name" value="NAD_kinase_C"/>
    <property type="match status" value="1"/>
</dbReference>
<evidence type="ECO:0000256" key="6">
    <source>
        <dbReference type="HAMAP-Rule" id="MF_00361"/>
    </source>
</evidence>
<dbReference type="GO" id="GO:0005524">
    <property type="term" value="F:ATP binding"/>
    <property type="evidence" value="ECO:0007669"/>
    <property type="project" value="UniProtKB-KW"/>
</dbReference>
<keyword evidence="6" id="KW-0547">Nucleotide-binding</keyword>
<evidence type="ECO:0000256" key="2">
    <source>
        <dbReference type="ARBA" id="ARBA00022777"/>
    </source>
</evidence>
<feature type="binding site" evidence="6">
    <location>
        <position position="138"/>
    </location>
    <ligand>
        <name>NAD(+)</name>
        <dbReference type="ChEBI" id="CHEBI:57540"/>
    </ligand>
</feature>
<reference evidence="13 14" key="3">
    <citation type="submission" date="2020-04" db="EMBL/GenBank/DDBJ databases">
        <title>Antimicrobial susceptibility and clonality of vaginal-derived multi-drug resistant Mobiluncus isolates in China.</title>
        <authorList>
            <person name="Zhang X."/>
        </authorList>
    </citation>
    <scope>NUCLEOTIDE SEQUENCE [LARGE SCALE GENOMIC DNA]</scope>
    <source>
        <strain evidence="10 13">12</strain>
        <strain evidence="8 14">13</strain>
        <strain evidence="9 15">7</strain>
    </source>
</reference>
<feature type="binding site" evidence="6">
    <location>
        <position position="157"/>
    </location>
    <ligand>
        <name>NAD(+)</name>
        <dbReference type="ChEBI" id="CHEBI:57540"/>
    </ligand>
</feature>
<evidence type="ECO:0000313" key="7">
    <source>
        <dbReference type="EMBL" id="MCU9969576.1"/>
    </source>
</evidence>
<name>A0A2J9KQH9_9ACTO</name>
<dbReference type="EMBL" id="VSZY01000019">
    <property type="protein sequence ID" value="MCU9969576.1"/>
    <property type="molecule type" value="Genomic_DNA"/>
</dbReference>
<dbReference type="GO" id="GO:0019674">
    <property type="term" value="P:NAD+ metabolic process"/>
    <property type="evidence" value="ECO:0007669"/>
    <property type="project" value="InterPro"/>
</dbReference>
<dbReference type="PANTHER" id="PTHR20275">
    <property type="entry name" value="NAD KINASE"/>
    <property type="match status" value="1"/>
</dbReference>
<dbReference type="NCBIfam" id="NF002892">
    <property type="entry name" value="PRK03372.1"/>
    <property type="match status" value="1"/>
</dbReference>
<dbReference type="InterPro" id="IPR017437">
    <property type="entry name" value="ATP-NAD_kinase_PpnK-typ_C"/>
</dbReference>
<dbReference type="GO" id="GO:0003951">
    <property type="term" value="F:NAD+ kinase activity"/>
    <property type="evidence" value="ECO:0007669"/>
    <property type="project" value="UniProtKB-UniRule"/>
</dbReference>
<evidence type="ECO:0000313" key="11">
    <source>
        <dbReference type="EMBL" id="STO17601.1"/>
    </source>
</evidence>
<dbReference type="Proteomes" id="UP001209486">
    <property type="component" value="Unassembled WGS sequence"/>
</dbReference>
<comment type="cofactor">
    <cofactor evidence="6">
        <name>a divalent metal cation</name>
        <dbReference type="ChEBI" id="CHEBI:60240"/>
    </cofactor>
</comment>
<dbReference type="EMBL" id="JABCUV010000015">
    <property type="protein sequence ID" value="NMW94034.1"/>
    <property type="molecule type" value="Genomic_DNA"/>
</dbReference>
<dbReference type="Proteomes" id="UP000255284">
    <property type="component" value="Unassembled WGS sequence"/>
</dbReference>
<dbReference type="GeneID" id="61167758"/>
<protein>
    <recommendedName>
        <fullName evidence="6">NAD kinase</fullName>
        <ecNumber evidence="6">2.7.1.23</ecNumber>
    </recommendedName>
    <alternativeName>
        <fullName evidence="6">ATP-dependent NAD kinase</fullName>
    </alternativeName>
</protein>
<dbReference type="GO" id="GO:0006741">
    <property type="term" value="P:NADP+ biosynthetic process"/>
    <property type="evidence" value="ECO:0007669"/>
    <property type="project" value="UniProtKB-UniRule"/>
</dbReference>
<evidence type="ECO:0000313" key="10">
    <source>
        <dbReference type="EMBL" id="NMX03388.1"/>
    </source>
</evidence>
<keyword evidence="1 6" id="KW-0808">Transferase</keyword>
<evidence type="ECO:0000313" key="14">
    <source>
        <dbReference type="Proteomes" id="UP000578252"/>
    </source>
</evidence>
<organism evidence="8 14">
    <name type="scientific">Mobiluncus mulieris</name>
    <dbReference type="NCBI Taxonomy" id="2052"/>
    <lineage>
        <taxon>Bacteria</taxon>
        <taxon>Bacillati</taxon>
        <taxon>Actinomycetota</taxon>
        <taxon>Actinomycetes</taxon>
        <taxon>Actinomycetales</taxon>
        <taxon>Actinomycetaceae</taxon>
        <taxon>Mobiluncus</taxon>
    </lineage>
</organism>
<dbReference type="SUPFAM" id="SSF111331">
    <property type="entry name" value="NAD kinase/diacylglycerol kinase-like"/>
    <property type="match status" value="1"/>
</dbReference>
<accession>A0A2J9KQH9</accession>
<comment type="caution">
    <text evidence="6">Lacks conserved residue(s) required for the propagation of feature annotation.</text>
</comment>
<evidence type="ECO:0000313" key="16">
    <source>
        <dbReference type="Proteomes" id="UP001209486"/>
    </source>
</evidence>
<reference evidence="7 16" key="2">
    <citation type="submission" date="2019-08" db="EMBL/GenBank/DDBJ databases">
        <title>Comparison of rpoB and gyrB Sequences from Mobiluncus Species and Development of a Multiplex PCR Method for Clinical Detection of Mobiluncus curtisii and Mobiluncus mulieris.</title>
        <authorList>
            <person name="Yang L."/>
            <person name="Shen Y."/>
            <person name="Xu G."/>
            <person name="Shu L.-B."/>
            <person name="Hu J."/>
            <person name="Zhang R."/>
            <person name="Wang Y."/>
            <person name="Zhou H.-W."/>
            <person name="Zhang X."/>
        </authorList>
    </citation>
    <scope>NUCLEOTIDE SEQUENCE [LARGE SCALE GENOMIC DNA]</scope>
    <source>
        <strain evidence="7 16">M26</strain>
    </source>
</reference>
<proteinExistence type="inferred from homology"/>
<evidence type="ECO:0000313" key="8">
    <source>
        <dbReference type="EMBL" id="NMW66054.1"/>
    </source>
</evidence>
<dbReference type="Gene3D" id="2.60.200.30">
    <property type="entry name" value="Probable inorganic polyphosphate/atp-NAD kinase, domain 2"/>
    <property type="match status" value="1"/>
</dbReference>
<feature type="binding site" evidence="6">
    <location>
        <begin position="53"/>
        <end position="54"/>
    </location>
    <ligand>
        <name>NAD(+)</name>
        <dbReference type="ChEBI" id="CHEBI:57540"/>
    </ligand>
</feature>
<evidence type="ECO:0000313" key="12">
    <source>
        <dbReference type="Proteomes" id="UP000255284"/>
    </source>
</evidence>
<dbReference type="HAMAP" id="MF_00361">
    <property type="entry name" value="NAD_kinase"/>
    <property type="match status" value="1"/>
</dbReference>
<feature type="binding site" evidence="6">
    <location>
        <position position="228"/>
    </location>
    <ligand>
        <name>NAD(+)</name>
        <dbReference type="ChEBI" id="CHEBI:57540"/>
    </ligand>
</feature>
<dbReference type="GO" id="GO:0005737">
    <property type="term" value="C:cytoplasm"/>
    <property type="evidence" value="ECO:0007669"/>
    <property type="project" value="UniProtKB-SubCell"/>
</dbReference>
<keyword evidence="2 6" id="KW-0418">Kinase</keyword>